<dbReference type="CTD" id="79814"/>
<dbReference type="Pfam" id="PF00491">
    <property type="entry name" value="Arginase"/>
    <property type="match status" value="1"/>
</dbReference>
<feature type="compositionally biased region" description="Pro residues" evidence="4">
    <location>
        <begin position="254"/>
        <end position="267"/>
    </location>
</feature>
<dbReference type="RefSeq" id="XP_028343617.1">
    <property type="nucleotide sequence ID" value="XM_028487816.2"/>
</dbReference>
<dbReference type="Proteomes" id="UP000248484">
    <property type="component" value="Chromosome 3"/>
</dbReference>
<dbReference type="SUPFAM" id="SSF52768">
    <property type="entry name" value="Arginase/deacetylase"/>
    <property type="match status" value="1"/>
</dbReference>
<evidence type="ECO:0000313" key="5">
    <source>
        <dbReference type="Proteomes" id="UP000248484"/>
    </source>
</evidence>
<name>A0A455B496_PHYMC</name>
<dbReference type="InterPro" id="IPR006035">
    <property type="entry name" value="Ureohydrolase"/>
</dbReference>
<keyword evidence="2 6" id="KW-0378">Hydrolase</keyword>
<organism evidence="5 6">
    <name type="scientific">Physeter macrocephalus</name>
    <name type="common">Sperm whale</name>
    <name type="synonym">Physeter catodon</name>
    <dbReference type="NCBI Taxonomy" id="9755"/>
    <lineage>
        <taxon>Eukaryota</taxon>
        <taxon>Metazoa</taxon>
        <taxon>Chordata</taxon>
        <taxon>Craniata</taxon>
        <taxon>Vertebrata</taxon>
        <taxon>Euteleostomi</taxon>
        <taxon>Mammalia</taxon>
        <taxon>Eutheria</taxon>
        <taxon>Laurasiatheria</taxon>
        <taxon>Artiodactyla</taxon>
        <taxon>Whippomorpha</taxon>
        <taxon>Cetacea</taxon>
        <taxon>Odontoceti</taxon>
        <taxon>Physeteridae</taxon>
        <taxon>Physeter</taxon>
    </lineage>
</organism>
<feature type="region of interest" description="Disordered" evidence="4">
    <location>
        <begin position="246"/>
        <end position="267"/>
    </location>
</feature>
<dbReference type="AlphaFoldDB" id="A0A455B496"/>
<keyword evidence="1" id="KW-0479">Metal-binding</keyword>
<evidence type="ECO:0000313" key="6">
    <source>
        <dbReference type="RefSeq" id="XP_028343617.1"/>
    </source>
</evidence>
<proteinExistence type="inferred from homology"/>
<evidence type="ECO:0000256" key="3">
    <source>
        <dbReference type="PROSITE-ProRule" id="PRU00742"/>
    </source>
</evidence>
<dbReference type="InterPro" id="IPR023696">
    <property type="entry name" value="Ureohydrolase_dom_sf"/>
</dbReference>
<gene>
    <name evidence="6" type="primary">AGMAT</name>
</gene>
<dbReference type="Gene3D" id="3.40.800.10">
    <property type="entry name" value="Ureohydrolase domain"/>
    <property type="match status" value="1"/>
</dbReference>
<feature type="region of interest" description="Disordered" evidence="4">
    <location>
        <begin position="32"/>
        <end position="56"/>
    </location>
</feature>
<dbReference type="PANTHER" id="PTHR11358:SF26">
    <property type="entry name" value="GUANIDINO ACID HYDROLASE, MITOCHONDRIAL"/>
    <property type="match status" value="1"/>
</dbReference>
<protein>
    <submittedName>
        <fullName evidence="6">Guanidino acid hydrolase, mitochondrial isoform X1</fullName>
    </submittedName>
</protein>
<dbReference type="OrthoDB" id="9992747at2759"/>
<dbReference type="FunCoup" id="A0A455B496">
    <property type="interactions" value="188"/>
</dbReference>
<sequence>MLRLLASGCARGLGGGGGARGLVPGGLARPAAGLCDPGSSQSRQASDAPRNQPPSSEFVARSVGICSMMRLPVQASPEGLDAAFIGVPLDIGTSNRPGARFGPRRIREESVLLRTANPSTGALPFQSLMVADLGDVNVNLYNLQDSCRLIREAYQKIVAAGCIPLTLGGDHTITYPILQAMAEKHGPMGLVHVDAHMDTADKALGEKLYHGTPFRRCVDEGLLDCKRVVQIGIRGSSMTLDTYRYSRSQVTGRKPPPSVPGPKVPSSPLPTQWRLWIQRDFANQAQSGDRRVSLHHVEQVGAGMVVHEAEEASYRWGGETSRNKPSPWMLLAWKRVEEVQTQGDGSDMGMIVPSSWRSGVNVEVHIS</sequence>
<comment type="similarity">
    <text evidence="3">Belongs to the arginase family.</text>
</comment>
<evidence type="ECO:0000256" key="4">
    <source>
        <dbReference type="SAM" id="MobiDB-lite"/>
    </source>
</evidence>
<evidence type="ECO:0000256" key="2">
    <source>
        <dbReference type="ARBA" id="ARBA00022801"/>
    </source>
</evidence>
<evidence type="ECO:0000256" key="1">
    <source>
        <dbReference type="ARBA" id="ARBA00022723"/>
    </source>
</evidence>
<dbReference type="PANTHER" id="PTHR11358">
    <property type="entry name" value="ARGINASE/AGMATINASE"/>
    <property type="match status" value="1"/>
</dbReference>
<dbReference type="GO" id="GO:0046872">
    <property type="term" value="F:metal ion binding"/>
    <property type="evidence" value="ECO:0007669"/>
    <property type="project" value="UniProtKB-KW"/>
</dbReference>
<dbReference type="PROSITE" id="PS51409">
    <property type="entry name" value="ARGINASE_2"/>
    <property type="match status" value="1"/>
</dbReference>
<accession>A0A455B496</accession>
<keyword evidence="5" id="KW-1185">Reference proteome</keyword>
<dbReference type="GO" id="GO:0033389">
    <property type="term" value="P:putrescine biosynthetic process from arginine, via agmatine"/>
    <property type="evidence" value="ECO:0007669"/>
    <property type="project" value="TreeGrafter"/>
</dbReference>
<dbReference type="GeneID" id="102992756"/>
<dbReference type="GO" id="GO:0008783">
    <property type="term" value="F:agmatinase activity"/>
    <property type="evidence" value="ECO:0007669"/>
    <property type="project" value="TreeGrafter"/>
</dbReference>
<reference evidence="6" key="1">
    <citation type="submission" date="2025-08" db="UniProtKB">
        <authorList>
            <consortium name="RefSeq"/>
        </authorList>
    </citation>
    <scope>IDENTIFICATION</scope>
    <source>
        <tissue evidence="6">Muscle</tissue>
    </source>
</reference>